<accession>A0A7Y2EAC6</accession>
<keyword evidence="2" id="KW-0808">Transferase</keyword>
<dbReference type="PANTHER" id="PTHR43179:SF7">
    <property type="entry name" value="RHAMNOSYLTRANSFERASE WBBL"/>
    <property type="match status" value="1"/>
</dbReference>
<dbReference type="Proteomes" id="UP000547674">
    <property type="component" value="Unassembled WGS sequence"/>
</dbReference>
<name>A0A7Y2EAC6_UNCEI</name>
<gene>
    <name evidence="2" type="ORF">HKN21_15435</name>
</gene>
<dbReference type="EMBL" id="JABDJR010000622">
    <property type="protein sequence ID" value="NNF08156.1"/>
    <property type="molecule type" value="Genomic_DNA"/>
</dbReference>
<dbReference type="AlphaFoldDB" id="A0A7Y2EAC6"/>
<evidence type="ECO:0000313" key="3">
    <source>
        <dbReference type="Proteomes" id="UP000547674"/>
    </source>
</evidence>
<dbReference type="GO" id="GO:0016740">
    <property type="term" value="F:transferase activity"/>
    <property type="evidence" value="ECO:0007669"/>
    <property type="project" value="UniProtKB-KW"/>
</dbReference>
<reference evidence="2 3" key="1">
    <citation type="submission" date="2020-03" db="EMBL/GenBank/DDBJ databases">
        <title>Metabolic flexibility allows generalist bacteria to become dominant in a frequently disturbed ecosystem.</title>
        <authorList>
            <person name="Chen Y.-J."/>
            <person name="Leung P.M."/>
            <person name="Bay S.K."/>
            <person name="Hugenholtz P."/>
            <person name="Kessler A.J."/>
            <person name="Shelley G."/>
            <person name="Waite D.W."/>
            <person name="Cook P.L."/>
            <person name="Greening C."/>
        </authorList>
    </citation>
    <scope>NUCLEOTIDE SEQUENCE [LARGE SCALE GENOMIC DNA]</scope>
    <source>
        <strain evidence="2">SS_bin_28</strain>
    </source>
</reference>
<protein>
    <submittedName>
        <fullName evidence="2">Glycosyltransferase</fullName>
    </submittedName>
</protein>
<evidence type="ECO:0000259" key="1">
    <source>
        <dbReference type="Pfam" id="PF00535"/>
    </source>
</evidence>
<evidence type="ECO:0000313" key="2">
    <source>
        <dbReference type="EMBL" id="NNF08156.1"/>
    </source>
</evidence>
<dbReference type="Gene3D" id="3.90.550.10">
    <property type="entry name" value="Spore Coat Polysaccharide Biosynthesis Protein SpsA, Chain A"/>
    <property type="match status" value="1"/>
</dbReference>
<dbReference type="InterPro" id="IPR001173">
    <property type="entry name" value="Glyco_trans_2-like"/>
</dbReference>
<dbReference type="Pfam" id="PF00535">
    <property type="entry name" value="Glycos_transf_2"/>
    <property type="match status" value="1"/>
</dbReference>
<sequence>MDLSIVIVSYRTPEHLKRCLTRLSQHKARCSFEVLVVDNESGDESPEIARSFESVTVIESGANLGFAGGVNRGLAAGRGRYSLVLNPDVEVGPNSLDELVDYMDDHPEVGLAGPKLLNTDGSLQHSCRRFYTFKAILLRRTFLGKLFPNSQTIKRHLMLDYDHEEPRAVDWVAGAAMVVR</sequence>
<feature type="non-terminal residue" evidence="2">
    <location>
        <position position="180"/>
    </location>
</feature>
<dbReference type="SUPFAM" id="SSF53448">
    <property type="entry name" value="Nucleotide-diphospho-sugar transferases"/>
    <property type="match status" value="1"/>
</dbReference>
<dbReference type="InterPro" id="IPR029044">
    <property type="entry name" value="Nucleotide-diphossugar_trans"/>
</dbReference>
<organism evidence="2 3">
    <name type="scientific">Eiseniibacteriota bacterium</name>
    <dbReference type="NCBI Taxonomy" id="2212470"/>
    <lineage>
        <taxon>Bacteria</taxon>
        <taxon>Candidatus Eiseniibacteriota</taxon>
    </lineage>
</organism>
<comment type="caution">
    <text evidence="2">The sequence shown here is derived from an EMBL/GenBank/DDBJ whole genome shotgun (WGS) entry which is preliminary data.</text>
</comment>
<proteinExistence type="predicted"/>
<feature type="domain" description="Glycosyltransferase 2-like" evidence="1">
    <location>
        <begin position="4"/>
        <end position="113"/>
    </location>
</feature>
<dbReference type="PANTHER" id="PTHR43179">
    <property type="entry name" value="RHAMNOSYLTRANSFERASE WBBL"/>
    <property type="match status" value="1"/>
</dbReference>